<accession>A0ABR2HB28</accession>
<evidence type="ECO:0000313" key="4">
    <source>
        <dbReference type="EMBL" id="KAK8843658.1"/>
    </source>
</evidence>
<dbReference type="SUPFAM" id="SSF56112">
    <property type="entry name" value="Protein kinase-like (PK-like)"/>
    <property type="match status" value="1"/>
</dbReference>
<evidence type="ECO:0000256" key="2">
    <source>
        <dbReference type="SAM" id="MobiDB-lite"/>
    </source>
</evidence>
<evidence type="ECO:0000313" key="5">
    <source>
        <dbReference type="Proteomes" id="UP001470230"/>
    </source>
</evidence>
<dbReference type="Pfam" id="PF00069">
    <property type="entry name" value="Pkinase"/>
    <property type="match status" value="1"/>
</dbReference>
<dbReference type="InterPro" id="IPR032675">
    <property type="entry name" value="LRR_dom_sf"/>
</dbReference>
<dbReference type="InterPro" id="IPR000719">
    <property type="entry name" value="Prot_kinase_dom"/>
</dbReference>
<dbReference type="PANTHER" id="PTHR45661">
    <property type="entry name" value="SURFACE ANTIGEN"/>
    <property type="match status" value="1"/>
</dbReference>
<feature type="coiled-coil region" evidence="1">
    <location>
        <begin position="335"/>
        <end position="412"/>
    </location>
</feature>
<dbReference type="EMBL" id="JAPFFF010000034">
    <property type="protein sequence ID" value="KAK8843658.1"/>
    <property type="molecule type" value="Genomic_DNA"/>
</dbReference>
<dbReference type="SUPFAM" id="SSF52058">
    <property type="entry name" value="L domain-like"/>
    <property type="match status" value="1"/>
</dbReference>
<organism evidence="4 5">
    <name type="scientific">Tritrichomonas musculus</name>
    <dbReference type="NCBI Taxonomy" id="1915356"/>
    <lineage>
        <taxon>Eukaryota</taxon>
        <taxon>Metamonada</taxon>
        <taxon>Parabasalia</taxon>
        <taxon>Tritrichomonadida</taxon>
        <taxon>Tritrichomonadidae</taxon>
        <taxon>Tritrichomonas</taxon>
    </lineage>
</organism>
<evidence type="ECO:0000259" key="3">
    <source>
        <dbReference type="PROSITE" id="PS50011"/>
    </source>
</evidence>
<feature type="compositionally biased region" description="Basic and acidic residues" evidence="2">
    <location>
        <begin position="428"/>
        <end position="446"/>
    </location>
</feature>
<sequence>MTDPKQSQQNRFKVDLKDYKILKEIQTDSHSSVYSIQDIHTKKHYAAKTIKNKNEKEIIKQFNNYSFNNVFVCQNPTLVKYYGYSTKDFDGNNNTTLIMDLMIDLPLSSFINKAQNGISNLTFKKERQMILLGIVRGMMYLQEHHILLRYLNPSDIYLDENHHPHLINYGLLNNYKNSNINIKNLTYQEMIYIAPEILSNKHYNIKTNVYSFGIIMYELLTETTPFPLYKSGKITTKEFIEKISQEDFHPKFTTPLKKSFKKLIKRCLSKNPLERPSFDEIFNLLAYNMEDSLYDPNEEKEEDEDENNYYLKETNIDELFEYIDSITKNDMIAYEDSLNKTVEDLRRDNDLLKLDNEQMREHIELLKKQNVQLAKKFEELYLDHVVPLENSIEKQKKRNDRMNDKMKKVVSKIEVNRKESNLEISPPEEPKLESKKEEQEAKKTEELGTSWDDFEDMNKSDDEDKFTDSDEEKKIVRKRLTVKSKSNCKNIGLMKMSSKSDSEENYEVICPKSKLIERSTRFPHKKYLKAISKSDDDDNENDYNHNDFNETNISVDRFNALPLRFQKSFVSEYIKNAPQKFNGEMMLIKDLLDYLLKFHESINSIHYFTITTNESKESYKNTNEWCQDISEVHLLSASTEILYLNSSLDSSEFIELIKQFKSVSIEIKYPSENFSKTFKILSDIKDSFIKDLKIAVSISGIATSDDTFRKNKDITSVKLDSTVLYIGKNSFRDCSSLVFIKIPSSVQSIEYGAFRKCVSLKQISIPSSVTSIGEGSFSICTSLQKLILPNSINEIEQFAFAGCISLKEFTVPKSITAIPASCFSDCSSLTKIILPNSITKIESRAFHKCSSLKCIMLPSSIVSIGEGAFGGCSSLIEIEIPPKVTIIKKTTFAECTSLENVTIPQSVCSIEDQSFEGCFSLNVVKVPSSVTSLGFWAFPPNTVISSKDPKKLN</sequence>
<keyword evidence="5" id="KW-1185">Reference proteome</keyword>
<dbReference type="InterPro" id="IPR026906">
    <property type="entry name" value="LRR_5"/>
</dbReference>
<feature type="domain" description="Protein kinase" evidence="3">
    <location>
        <begin position="19"/>
        <end position="288"/>
    </location>
</feature>
<keyword evidence="1" id="KW-0175">Coiled coil</keyword>
<gene>
    <name evidence="4" type="ORF">M9Y10_024721</name>
</gene>
<dbReference type="PROSITE" id="PS50011">
    <property type="entry name" value="PROTEIN_KINASE_DOM"/>
    <property type="match status" value="1"/>
</dbReference>
<dbReference type="Gene3D" id="3.80.10.10">
    <property type="entry name" value="Ribonuclease Inhibitor"/>
    <property type="match status" value="3"/>
</dbReference>
<dbReference type="InterPro" id="IPR011009">
    <property type="entry name" value="Kinase-like_dom_sf"/>
</dbReference>
<comment type="caution">
    <text evidence="4">The sequence shown here is derived from an EMBL/GenBank/DDBJ whole genome shotgun (WGS) entry which is preliminary data.</text>
</comment>
<dbReference type="Pfam" id="PF13306">
    <property type="entry name" value="LRR_5"/>
    <property type="match status" value="1"/>
</dbReference>
<dbReference type="InterPro" id="IPR053139">
    <property type="entry name" value="Surface_bspA-like"/>
</dbReference>
<feature type="compositionally biased region" description="Basic and acidic residues" evidence="2">
    <location>
        <begin position="456"/>
        <end position="471"/>
    </location>
</feature>
<dbReference type="PANTHER" id="PTHR45661:SF3">
    <property type="entry name" value="IG-LIKE DOMAIN-CONTAINING PROTEIN"/>
    <property type="match status" value="1"/>
</dbReference>
<dbReference type="Proteomes" id="UP001470230">
    <property type="component" value="Unassembled WGS sequence"/>
</dbReference>
<reference evidence="4 5" key="1">
    <citation type="submission" date="2024-04" db="EMBL/GenBank/DDBJ databases">
        <title>Tritrichomonas musculus Genome.</title>
        <authorList>
            <person name="Alves-Ferreira E."/>
            <person name="Grigg M."/>
            <person name="Lorenzi H."/>
            <person name="Galac M."/>
        </authorList>
    </citation>
    <scope>NUCLEOTIDE SEQUENCE [LARGE SCALE GENOMIC DNA]</scope>
    <source>
        <strain evidence="4 5">EAF2021</strain>
    </source>
</reference>
<dbReference type="Gene3D" id="3.30.200.20">
    <property type="entry name" value="Phosphorylase Kinase, domain 1"/>
    <property type="match status" value="1"/>
</dbReference>
<name>A0ABR2HB28_9EUKA</name>
<protein>
    <recommendedName>
        <fullName evidence="3">Protein kinase domain-containing protein</fullName>
    </recommendedName>
</protein>
<evidence type="ECO:0000256" key="1">
    <source>
        <dbReference type="SAM" id="Coils"/>
    </source>
</evidence>
<dbReference type="Gene3D" id="1.10.510.10">
    <property type="entry name" value="Transferase(Phosphotransferase) domain 1"/>
    <property type="match status" value="1"/>
</dbReference>
<proteinExistence type="predicted"/>
<feature type="region of interest" description="Disordered" evidence="2">
    <location>
        <begin position="417"/>
        <end position="471"/>
    </location>
</feature>